<name>A0AAW1TI42_9CUCU</name>
<sequence length="81" mass="9077">MSEGELLRRPQPTSICIAKDKSDEISNPSVVREIVSVPRKYSLKVVARPPRCSSTLILIWSEKLSSDDSNNCFEVQKLVSD</sequence>
<organism evidence="1 2">
    <name type="scientific">Henosepilachna vigintioctopunctata</name>
    <dbReference type="NCBI Taxonomy" id="420089"/>
    <lineage>
        <taxon>Eukaryota</taxon>
        <taxon>Metazoa</taxon>
        <taxon>Ecdysozoa</taxon>
        <taxon>Arthropoda</taxon>
        <taxon>Hexapoda</taxon>
        <taxon>Insecta</taxon>
        <taxon>Pterygota</taxon>
        <taxon>Neoptera</taxon>
        <taxon>Endopterygota</taxon>
        <taxon>Coleoptera</taxon>
        <taxon>Polyphaga</taxon>
        <taxon>Cucujiformia</taxon>
        <taxon>Coccinelloidea</taxon>
        <taxon>Coccinellidae</taxon>
        <taxon>Epilachninae</taxon>
        <taxon>Epilachnini</taxon>
        <taxon>Henosepilachna</taxon>
    </lineage>
</organism>
<proteinExistence type="predicted"/>
<evidence type="ECO:0000313" key="1">
    <source>
        <dbReference type="EMBL" id="KAK9870177.1"/>
    </source>
</evidence>
<gene>
    <name evidence="1" type="ORF">WA026_006265</name>
</gene>
<accession>A0AAW1TI42</accession>
<comment type="caution">
    <text evidence="1">The sequence shown here is derived from an EMBL/GenBank/DDBJ whole genome shotgun (WGS) entry which is preliminary data.</text>
</comment>
<reference evidence="1 2" key="1">
    <citation type="submission" date="2023-03" db="EMBL/GenBank/DDBJ databases">
        <title>Genome insight into feeding habits of ladybird beetles.</title>
        <authorList>
            <person name="Li H.-S."/>
            <person name="Huang Y.-H."/>
            <person name="Pang H."/>
        </authorList>
    </citation>
    <scope>NUCLEOTIDE SEQUENCE [LARGE SCALE GENOMIC DNA]</scope>
    <source>
        <strain evidence="1">SYSU_2023b</strain>
        <tissue evidence="1">Whole body</tissue>
    </source>
</reference>
<protein>
    <submittedName>
        <fullName evidence="1">Uncharacterized protein</fullName>
    </submittedName>
</protein>
<dbReference type="EMBL" id="JARQZJ010000002">
    <property type="protein sequence ID" value="KAK9870177.1"/>
    <property type="molecule type" value="Genomic_DNA"/>
</dbReference>
<dbReference type="Proteomes" id="UP001431783">
    <property type="component" value="Unassembled WGS sequence"/>
</dbReference>
<keyword evidence="2" id="KW-1185">Reference proteome</keyword>
<dbReference type="AlphaFoldDB" id="A0AAW1TI42"/>
<evidence type="ECO:0000313" key="2">
    <source>
        <dbReference type="Proteomes" id="UP001431783"/>
    </source>
</evidence>